<sequence length="110" mass="13249">MRIRRRRPRTSHRRKQRRRHLERSMDEAKEKACCQKAQEAKEKVQQGQRGRGSQRQRPIRQSIGTAELGKGDSEGKRNTNLQKPKQRRPWRLPSRNRRRCSNYTKMRSSN</sequence>
<feature type="region of interest" description="Disordered" evidence="1">
    <location>
        <begin position="1"/>
        <end position="110"/>
    </location>
</feature>
<evidence type="ECO:0000313" key="3">
    <source>
        <dbReference type="Proteomes" id="UP000585474"/>
    </source>
</evidence>
<feature type="compositionally biased region" description="Basic residues" evidence="1">
    <location>
        <begin position="1"/>
        <end position="21"/>
    </location>
</feature>
<reference evidence="2 3" key="1">
    <citation type="submission" date="2019-07" db="EMBL/GenBank/DDBJ databases">
        <title>De Novo Assembly of kiwifruit Actinidia rufa.</title>
        <authorList>
            <person name="Sugita-Konishi S."/>
            <person name="Sato K."/>
            <person name="Mori E."/>
            <person name="Abe Y."/>
            <person name="Kisaki G."/>
            <person name="Hamano K."/>
            <person name="Suezawa K."/>
            <person name="Otani M."/>
            <person name="Fukuda T."/>
            <person name="Manabe T."/>
            <person name="Gomi K."/>
            <person name="Tabuchi M."/>
            <person name="Akimitsu K."/>
            <person name="Kataoka I."/>
        </authorList>
    </citation>
    <scope>NUCLEOTIDE SEQUENCE [LARGE SCALE GENOMIC DNA]</scope>
    <source>
        <strain evidence="3">cv. Fuchu</strain>
    </source>
</reference>
<evidence type="ECO:0000313" key="2">
    <source>
        <dbReference type="EMBL" id="GFZ13825.1"/>
    </source>
</evidence>
<proteinExistence type="predicted"/>
<comment type="caution">
    <text evidence="2">The sequence shown here is derived from an EMBL/GenBank/DDBJ whole genome shotgun (WGS) entry which is preliminary data.</text>
</comment>
<accession>A0A7J0GSK5</accession>
<feature type="compositionally biased region" description="Basic residues" evidence="1">
    <location>
        <begin position="84"/>
        <end position="100"/>
    </location>
</feature>
<dbReference type="AlphaFoldDB" id="A0A7J0GSK5"/>
<dbReference type="Proteomes" id="UP000585474">
    <property type="component" value="Unassembled WGS sequence"/>
</dbReference>
<keyword evidence="3" id="KW-1185">Reference proteome</keyword>
<feature type="compositionally biased region" description="Basic and acidic residues" evidence="1">
    <location>
        <begin position="22"/>
        <end position="44"/>
    </location>
</feature>
<gene>
    <name evidence="2" type="ORF">Acr_24g0000150</name>
</gene>
<evidence type="ECO:0000256" key="1">
    <source>
        <dbReference type="SAM" id="MobiDB-lite"/>
    </source>
</evidence>
<organism evidence="2 3">
    <name type="scientific">Actinidia rufa</name>
    <dbReference type="NCBI Taxonomy" id="165716"/>
    <lineage>
        <taxon>Eukaryota</taxon>
        <taxon>Viridiplantae</taxon>
        <taxon>Streptophyta</taxon>
        <taxon>Embryophyta</taxon>
        <taxon>Tracheophyta</taxon>
        <taxon>Spermatophyta</taxon>
        <taxon>Magnoliopsida</taxon>
        <taxon>eudicotyledons</taxon>
        <taxon>Gunneridae</taxon>
        <taxon>Pentapetalae</taxon>
        <taxon>asterids</taxon>
        <taxon>Ericales</taxon>
        <taxon>Actinidiaceae</taxon>
        <taxon>Actinidia</taxon>
    </lineage>
</organism>
<protein>
    <submittedName>
        <fullName evidence="2">Uncharacterized protein</fullName>
    </submittedName>
</protein>
<name>A0A7J0GSK5_9ERIC</name>
<dbReference type="EMBL" id="BJWL01000024">
    <property type="protein sequence ID" value="GFZ13825.1"/>
    <property type="molecule type" value="Genomic_DNA"/>
</dbReference>